<comment type="caution">
    <text evidence="3">The sequence shown here is derived from an EMBL/GenBank/DDBJ whole genome shotgun (WGS) entry which is preliminary data.</text>
</comment>
<evidence type="ECO:0000313" key="4">
    <source>
        <dbReference type="Proteomes" id="UP001500822"/>
    </source>
</evidence>
<protein>
    <recommendedName>
        <fullName evidence="2">DUF4396 domain-containing protein</fullName>
    </recommendedName>
</protein>
<feature type="transmembrane region" description="Helical" evidence="1">
    <location>
        <begin position="141"/>
        <end position="164"/>
    </location>
</feature>
<feature type="domain" description="DUF4396" evidence="2">
    <location>
        <begin position="18"/>
        <end position="169"/>
    </location>
</feature>
<proteinExistence type="predicted"/>
<feature type="transmembrane region" description="Helical" evidence="1">
    <location>
        <begin position="34"/>
        <end position="55"/>
    </location>
</feature>
<organism evidence="3 4">
    <name type="scientific">Gordonia alkaliphila</name>
    <dbReference type="NCBI Taxonomy" id="1053547"/>
    <lineage>
        <taxon>Bacteria</taxon>
        <taxon>Bacillati</taxon>
        <taxon>Actinomycetota</taxon>
        <taxon>Actinomycetes</taxon>
        <taxon>Mycobacteriales</taxon>
        <taxon>Gordoniaceae</taxon>
        <taxon>Gordonia</taxon>
    </lineage>
</organism>
<evidence type="ECO:0000259" key="2">
    <source>
        <dbReference type="Pfam" id="PF14342"/>
    </source>
</evidence>
<dbReference type="RefSeq" id="WP_345313832.1">
    <property type="nucleotide sequence ID" value="NZ_BAABIE010000012.1"/>
</dbReference>
<evidence type="ECO:0000256" key="1">
    <source>
        <dbReference type="SAM" id="Phobius"/>
    </source>
</evidence>
<dbReference type="Proteomes" id="UP001500822">
    <property type="component" value="Unassembled WGS sequence"/>
</dbReference>
<keyword evidence="1" id="KW-0812">Transmembrane</keyword>
<accession>A0ABP8ZD08</accession>
<gene>
    <name evidence="3" type="ORF">GCM10023217_26020</name>
</gene>
<dbReference type="Pfam" id="PF14342">
    <property type="entry name" value="DUF4396"/>
    <property type="match status" value="1"/>
</dbReference>
<evidence type="ECO:0000313" key="3">
    <source>
        <dbReference type="EMBL" id="GAA4753419.1"/>
    </source>
</evidence>
<feature type="transmembrane region" description="Helical" evidence="1">
    <location>
        <begin position="104"/>
        <end position="129"/>
    </location>
</feature>
<keyword evidence="1" id="KW-1133">Transmembrane helix</keyword>
<dbReference type="InterPro" id="IPR025509">
    <property type="entry name" value="DUF4396"/>
</dbReference>
<keyword evidence="1" id="KW-0472">Membrane</keyword>
<name>A0ABP8ZD08_9ACTN</name>
<feature type="transmembrane region" description="Helical" evidence="1">
    <location>
        <begin position="61"/>
        <end position="83"/>
    </location>
</feature>
<reference evidence="4" key="1">
    <citation type="journal article" date="2019" name="Int. J. Syst. Evol. Microbiol.">
        <title>The Global Catalogue of Microorganisms (GCM) 10K type strain sequencing project: providing services to taxonomists for standard genome sequencing and annotation.</title>
        <authorList>
            <consortium name="The Broad Institute Genomics Platform"/>
            <consortium name="The Broad Institute Genome Sequencing Center for Infectious Disease"/>
            <person name="Wu L."/>
            <person name="Ma J."/>
        </authorList>
    </citation>
    <scope>NUCLEOTIDE SEQUENCE [LARGE SCALE GENOMIC DNA]</scope>
    <source>
        <strain evidence="4">JCM 18077</strain>
    </source>
</reference>
<dbReference type="EMBL" id="BAABIE010000012">
    <property type="protein sequence ID" value="GAA4753419.1"/>
    <property type="molecule type" value="Genomic_DNA"/>
</dbReference>
<keyword evidence="4" id="KW-1185">Reference proteome</keyword>
<sequence>MTPALDLSGKPHSRPVSVFVGTSHCGAGCSLADLVVQWALFAIPSIAVLGGWHWLFDDQIYAGWVIAYVVALAFGITFQFAAIAPMNPQRSVGGNIAAATKADVLSLSAWQIGMYGFMALTQLLIFPQWLGGPVAIDTATFWLLMQLAMVAGFCTAYPVNWWLLHAGIKEAM</sequence>